<gene>
    <name evidence="4" type="ORF">SAMN05661091_4190</name>
</gene>
<dbReference type="SUPFAM" id="SSF51735">
    <property type="entry name" value="NAD(P)-binding Rossmann-fold domains"/>
    <property type="match status" value="1"/>
</dbReference>
<reference evidence="4 5" key="1">
    <citation type="submission" date="2017-04" db="EMBL/GenBank/DDBJ databases">
        <authorList>
            <person name="Afonso C.L."/>
            <person name="Miller P.J."/>
            <person name="Scott M.A."/>
            <person name="Spackman E."/>
            <person name="Goraichik I."/>
            <person name="Dimitrov K.M."/>
            <person name="Suarez D.L."/>
            <person name="Swayne D.E."/>
        </authorList>
    </citation>
    <scope>NUCLEOTIDE SEQUENCE [LARGE SCALE GENOMIC DNA]</scope>
    <source>
        <strain evidence="4 5">N3/975</strain>
    </source>
</reference>
<dbReference type="InterPro" id="IPR000683">
    <property type="entry name" value="Gfo/Idh/MocA-like_OxRdtase_N"/>
</dbReference>
<dbReference type="STRING" id="1313296.SAMN05661091_4190"/>
<dbReference type="Pfam" id="PF01408">
    <property type="entry name" value="GFO_IDH_MocA"/>
    <property type="match status" value="1"/>
</dbReference>
<evidence type="ECO:0000313" key="4">
    <source>
        <dbReference type="EMBL" id="SMF88245.1"/>
    </source>
</evidence>
<evidence type="ECO:0000259" key="3">
    <source>
        <dbReference type="Pfam" id="PF02894"/>
    </source>
</evidence>
<evidence type="ECO:0000259" key="2">
    <source>
        <dbReference type="Pfam" id="PF01408"/>
    </source>
</evidence>
<dbReference type="GO" id="GO:0000166">
    <property type="term" value="F:nucleotide binding"/>
    <property type="evidence" value="ECO:0007669"/>
    <property type="project" value="InterPro"/>
</dbReference>
<dbReference type="RefSeq" id="WP_208914950.1">
    <property type="nucleotide sequence ID" value="NZ_LT840184.1"/>
</dbReference>
<dbReference type="SUPFAM" id="SSF55347">
    <property type="entry name" value="Glyceraldehyde-3-phosphate dehydrogenase-like, C-terminal domain"/>
    <property type="match status" value="1"/>
</dbReference>
<dbReference type="PANTHER" id="PTHR43377:SF2">
    <property type="entry name" value="BINDING ROSSMANN FOLD OXIDOREDUCTASE, PUTATIVE (AFU_ORTHOLOGUE AFUA_4G00560)-RELATED"/>
    <property type="match status" value="1"/>
</dbReference>
<dbReference type="AlphaFoldDB" id="A0A1X7HKE9"/>
<evidence type="ECO:0000256" key="1">
    <source>
        <dbReference type="ARBA" id="ARBA00010928"/>
    </source>
</evidence>
<dbReference type="InterPro" id="IPR051450">
    <property type="entry name" value="Gfo/Idh/MocA_Oxidoreductases"/>
</dbReference>
<evidence type="ECO:0000313" key="5">
    <source>
        <dbReference type="Proteomes" id="UP000192940"/>
    </source>
</evidence>
<feature type="domain" description="Gfo/Idh/MocA-like oxidoreductase C-terminal" evidence="3">
    <location>
        <begin position="136"/>
        <end position="371"/>
    </location>
</feature>
<organism evidence="4 5">
    <name type="scientific">Paenibacillus uliginis N3/975</name>
    <dbReference type="NCBI Taxonomy" id="1313296"/>
    <lineage>
        <taxon>Bacteria</taxon>
        <taxon>Bacillati</taxon>
        <taxon>Bacillota</taxon>
        <taxon>Bacilli</taxon>
        <taxon>Bacillales</taxon>
        <taxon>Paenibacillaceae</taxon>
        <taxon>Paenibacillus</taxon>
    </lineage>
</organism>
<dbReference type="InterPro" id="IPR036291">
    <property type="entry name" value="NAD(P)-bd_dom_sf"/>
</dbReference>
<dbReference type="PANTHER" id="PTHR43377">
    <property type="entry name" value="BILIVERDIN REDUCTASE A"/>
    <property type="match status" value="1"/>
</dbReference>
<dbReference type="Gene3D" id="3.40.50.720">
    <property type="entry name" value="NAD(P)-binding Rossmann-like Domain"/>
    <property type="match status" value="1"/>
</dbReference>
<dbReference type="Gene3D" id="3.30.360.10">
    <property type="entry name" value="Dihydrodipicolinate Reductase, domain 2"/>
    <property type="match status" value="1"/>
</dbReference>
<dbReference type="Proteomes" id="UP000192940">
    <property type="component" value="Chromosome I"/>
</dbReference>
<sequence length="391" mass="44182">MNQVRVGVIGVGGRSSIVEYWHQPGGRSIVTGAADISLEALSNFRETVNPDAFVTTDYHELLSREDIDAVVILSPDYLHEEQAIAAFRAGKHVYCDKPLAITPEGCDRILDEWKQSGKHLMIGFNMRYMSMYQTMKEIIDSRVIGDIKAVWVRHFVGLGGYYYYHDWHGTRANTTSLLLQKASHDIDVIHWITGKYTRKVSAFGSLDYYGGDMPNDLYCPECERQKTCPDVSLDRLTQCAFREEIDVEDNNMVIMELEGGIKASYLQCHFTPDYSRNYTFIGTKGRIENDDVNDKIHVKTRKSGSWHEMSDITYEMKKMPGTHSGADPRICEDFINLVLDNKQPLASPFDGRMSVVVGCAATESIRAGGKVVQIDQGKHRPATEHQEKLPI</sequence>
<proteinExistence type="inferred from homology"/>
<dbReference type="EMBL" id="LT840184">
    <property type="protein sequence ID" value="SMF88245.1"/>
    <property type="molecule type" value="Genomic_DNA"/>
</dbReference>
<protein>
    <submittedName>
        <fullName evidence="4">Predicted dehydrogenase</fullName>
    </submittedName>
</protein>
<comment type="similarity">
    <text evidence="1">Belongs to the Gfo/Idh/MocA family.</text>
</comment>
<dbReference type="Pfam" id="PF02894">
    <property type="entry name" value="GFO_IDH_MocA_C"/>
    <property type="match status" value="1"/>
</dbReference>
<keyword evidence="5" id="KW-1185">Reference proteome</keyword>
<dbReference type="InterPro" id="IPR004104">
    <property type="entry name" value="Gfo/Idh/MocA-like_OxRdtase_C"/>
</dbReference>
<feature type="domain" description="Gfo/Idh/MocA-like oxidoreductase N-terminal" evidence="2">
    <location>
        <begin position="4"/>
        <end position="124"/>
    </location>
</feature>
<accession>A0A1X7HKE9</accession>
<name>A0A1X7HKE9_9BACL</name>